<dbReference type="InterPro" id="IPR018170">
    <property type="entry name" value="Aldo/ket_reductase_CS"/>
</dbReference>
<dbReference type="InterPro" id="IPR023210">
    <property type="entry name" value="NADP_OxRdtase_dom"/>
</dbReference>
<dbReference type="EMBL" id="JWZT01002207">
    <property type="protein sequence ID" value="KII70055.1"/>
    <property type="molecule type" value="Genomic_DNA"/>
</dbReference>
<gene>
    <name evidence="2" type="ORF">RF11_08534</name>
</gene>
<dbReference type="OMA" id="HRTSTIN"/>
<dbReference type="PRINTS" id="PR00069">
    <property type="entry name" value="ALDKETRDTASE"/>
</dbReference>
<evidence type="ECO:0000313" key="3">
    <source>
        <dbReference type="Proteomes" id="UP000031668"/>
    </source>
</evidence>
<evidence type="ECO:0000313" key="2">
    <source>
        <dbReference type="EMBL" id="KII70055.1"/>
    </source>
</evidence>
<organism evidence="2 3">
    <name type="scientific">Thelohanellus kitauei</name>
    <name type="common">Myxosporean</name>
    <dbReference type="NCBI Taxonomy" id="669202"/>
    <lineage>
        <taxon>Eukaryota</taxon>
        <taxon>Metazoa</taxon>
        <taxon>Cnidaria</taxon>
        <taxon>Myxozoa</taxon>
        <taxon>Myxosporea</taxon>
        <taxon>Bivalvulida</taxon>
        <taxon>Platysporina</taxon>
        <taxon>Myxobolidae</taxon>
        <taxon>Thelohanellus</taxon>
    </lineage>
</organism>
<dbReference type="Proteomes" id="UP000031668">
    <property type="component" value="Unassembled WGS sequence"/>
</dbReference>
<evidence type="ECO:0000259" key="1">
    <source>
        <dbReference type="Pfam" id="PF00248"/>
    </source>
</evidence>
<dbReference type="AlphaFoldDB" id="A0A0C2N127"/>
<sequence length="179" mass="20313">MVKLKESGKAKHIGVSNFTITKLKWLLDEGEKPENNQVELHPYLPQNKLLRFCKENQIELTAYSPLGVPNSKSEIFDTTLPGTPKILEDPLIVSIAKSHGATPAQVLLKWGMLRGYSVLVKSSSESRMKENFESIKLQLTENDMKSISNITTKHRFLDFKVLVPPDRSVTDIWDDEYLS</sequence>
<dbReference type="Gene3D" id="3.20.20.100">
    <property type="entry name" value="NADP-dependent oxidoreductase domain"/>
    <property type="match status" value="1"/>
</dbReference>
<feature type="domain" description="NADP-dependent oxidoreductase" evidence="1">
    <location>
        <begin position="2"/>
        <end position="150"/>
    </location>
</feature>
<dbReference type="OrthoDB" id="416253at2759"/>
<dbReference type="Pfam" id="PF00248">
    <property type="entry name" value="Aldo_ket_red"/>
    <property type="match status" value="1"/>
</dbReference>
<name>A0A0C2N127_THEKT</name>
<dbReference type="PANTHER" id="PTHR11732">
    <property type="entry name" value="ALDO/KETO REDUCTASE"/>
    <property type="match status" value="1"/>
</dbReference>
<dbReference type="SUPFAM" id="SSF51430">
    <property type="entry name" value="NAD(P)-linked oxidoreductase"/>
    <property type="match status" value="1"/>
</dbReference>
<dbReference type="PROSITE" id="PS00062">
    <property type="entry name" value="ALDOKETO_REDUCTASE_2"/>
    <property type="match status" value="1"/>
</dbReference>
<dbReference type="GO" id="GO:0016491">
    <property type="term" value="F:oxidoreductase activity"/>
    <property type="evidence" value="ECO:0007669"/>
    <property type="project" value="InterPro"/>
</dbReference>
<protein>
    <submittedName>
        <fullName evidence="2">Aldo-keto reductase family 1 member C23-like protein</fullName>
    </submittedName>
</protein>
<accession>A0A0C2N127</accession>
<dbReference type="InterPro" id="IPR020471">
    <property type="entry name" value="AKR"/>
</dbReference>
<keyword evidence="3" id="KW-1185">Reference proteome</keyword>
<dbReference type="InterPro" id="IPR036812">
    <property type="entry name" value="NAD(P)_OxRdtase_dom_sf"/>
</dbReference>
<comment type="caution">
    <text evidence="2">The sequence shown here is derived from an EMBL/GenBank/DDBJ whole genome shotgun (WGS) entry which is preliminary data.</text>
</comment>
<proteinExistence type="predicted"/>
<reference evidence="2 3" key="1">
    <citation type="journal article" date="2014" name="Genome Biol. Evol.">
        <title>The genome of the myxosporean Thelohanellus kitauei shows adaptations to nutrient acquisition within its fish host.</title>
        <authorList>
            <person name="Yang Y."/>
            <person name="Xiong J."/>
            <person name="Zhou Z."/>
            <person name="Huo F."/>
            <person name="Miao W."/>
            <person name="Ran C."/>
            <person name="Liu Y."/>
            <person name="Zhang J."/>
            <person name="Feng J."/>
            <person name="Wang M."/>
            <person name="Wang M."/>
            <person name="Wang L."/>
            <person name="Yao B."/>
        </authorList>
    </citation>
    <scope>NUCLEOTIDE SEQUENCE [LARGE SCALE GENOMIC DNA]</scope>
    <source>
        <strain evidence="2">Wuqing</strain>
    </source>
</reference>